<comment type="catalytic activity">
    <reaction evidence="2 4">
        <text>L-methionyl-[protein] + [thioredoxin]-disulfide + H2O = L-methionyl-(S)-S-oxide-[protein] + [thioredoxin]-dithiol</text>
        <dbReference type="Rhea" id="RHEA:14217"/>
        <dbReference type="Rhea" id="RHEA-COMP:10698"/>
        <dbReference type="Rhea" id="RHEA-COMP:10700"/>
        <dbReference type="Rhea" id="RHEA-COMP:12313"/>
        <dbReference type="Rhea" id="RHEA-COMP:12315"/>
        <dbReference type="ChEBI" id="CHEBI:15377"/>
        <dbReference type="ChEBI" id="CHEBI:16044"/>
        <dbReference type="ChEBI" id="CHEBI:29950"/>
        <dbReference type="ChEBI" id="CHEBI:44120"/>
        <dbReference type="ChEBI" id="CHEBI:50058"/>
        <dbReference type="EC" id="1.8.4.11"/>
    </reaction>
</comment>
<feature type="domain" description="Peptide methionine sulphoxide reductase MsrA" evidence="6">
    <location>
        <begin position="86"/>
        <end position="236"/>
    </location>
</feature>
<evidence type="ECO:0000313" key="7">
    <source>
        <dbReference type="EMBL" id="EDY19375.1"/>
    </source>
</evidence>
<keyword evidence="5" id="KW-0812">Transmembrane</keyword>
<sequence>MKRGAGSASSQAARRNQAIAEVCLAVRQARSDLGLRSSAVSLTSFVVKSFLSLLFLVACTASVLAVDAKPMKDQPASDKSAATERITFGGGCFWCMEAVFQRLKGVKAVASGFAGGDVPNPSYKRVCEGDTGHAEVVQIEFDPKEVSFETLLHVFWAAHDPTTLNRQGHDVGTQYRSIILYENDQQKAEAEKSKAEAQKDFKDPIVTQIVPLKAFYKAEDYHQDYFNTTGDRNPYCTVVIRPKLQKLLSKGLIREEPYIK</sequence>
<accession>B4D2D5</accession>
<proteinExistence type="inferred from homology"/>
<dbReference type="SUPFAM" id="SSF55068">
    <property type="entry name" value="Peptide methionine sulfoxide reductase"/>
    <property type="match status" value="1"/>
</dbReference>
<keyword evidence="5" id="KW-1133">Transmembrane helix</keyword>
<evidence type="ECO:0000256" key="1">
    <source>
        <dbReference type="ARBA" id="ARBA00023002"/>
    </source>
</evidence>
<dbReference type="Proteomes" id="UP000005824">
    <property type="component" value="Unassembled WGS sequence"/>
</dbReference>
<dbReference type="AlphaFoldDB" id="B4D2D5"/>
<dbReference type="EC" id="1.8.4.11" evidence="4"/>
<comment type="similarity">
    <text evidence="4">Belongs to the MsrA Met sulfoxide reductase family.</text>
</comment>
<dbReference type="STRING" id="497964.CfE428DRAFT_3060"/>
<dbReference type="InterPro" id="IPR002569">
    <property type="entry name" value="Met_Sox_Rdtase_MsrA_dom"/>
</dbReference>
<organism evidence="7 8">
    <name type="scientific">Chthoniobacter flavus Ellin428</name>
    <dbReference type="NCBI Taxonomy" id="497964"/>
    <lineage>
        <taxon>Bacteria</taxon>
        <taxon>Pseudomonadati</taxon>
        <taxon>Verrucomicrobiota</taxon>
        <taxon>Spartobacteria</taxon>
        <taxon>Chthoniobacterales</taxon>
        <taxon>Chthoniobacteraceae</taxon>
        <taxon>Chthoniobacter</taxon>
    </lineage>
</organism>
<dbReference type="PANTHER" id="PTHR43774:SF1">
    <property type="entry name" value="PEPTIDE METHIONINE SULFOXIDE REDUCTASE MSRA 2"/>
    <property type="match status" value="1"/>
</dbReference>
<protein>
    <recommendedName>
        <fullName evidence="4">Peptide methionine sulfoxide reductase MsrA</fullName>
        <shortName evidence="4">Protein-methionine-S-oxide reductase</shortName>
        <ecNumber evidence="4">1.8.4.11</ecNumber>
    </recommendedName>
    <alternativeName>
        <fullName evidence="4">Peptide-methionine (S)-S-oxide reductase</fullName>
        <shortName evidence="4">Peptide Met(O) reductase</shortName>
    </alternativeName>
</protein>
<dbReference type="Gene3D" id="3.30.1060.10">
    <property type="entry name" value="Peptide methionine sulphoxide reductase MsrA"/>
    <property type="match status" value="1"/>
</dbReference>
<evidence type="ECO:0000256" key="4">
    <source>
        <dbReference type="HAMAP-Rule" id="MF_01401"/>
    </source>
</evidence>
<evidence type="ECO:0000256" key="5">
    <source>
        <dbReference type="SAM" id="Phobius"/>
    </source>
</evidence>
<feature type="transmembrane region" description="Helical" evidence="5">
    <location>
        <begin position="45"/>
        <end position="66"/>
    </location>
</feature>
<dbReference type="PANTHER" id="PTHR43774">
    <property type="entry name" value="PEPTIDE METHIONINE SULFOXIDE REDUCTASE"/>
    <property type="match status" value="1"/>
</dbReference>
<dbReference type="GO" id="GO:0008113">
    <property type="term" value="F:peptide-methionine (S)-S-oxide reductase activity"/>
    <property type="evidence" value="ECO:0007669"/>
    <property type="project" value="UniProtKB-UniRule"/>
</dbReference>
<evidence type="ECO:0000259" key="6">
    <source>
        <dbReference type="Pfam" id="PF01625"/>
    </source>
</evidence>
<keyword evidence="1 4" id="KW-0560">Oxidoreductase</keyword>
<dbReference type="Pfam" id="PF01625">
    <property type="entry name" value="PMSR"/>
    <property type="match status" value="1"/>
</dbReference>
<dbReference type="NCBIfam" id="TIGR00401">
    <property type="entry name" value="msrA"/>
    <property type="match status" value="1"/>
</dbReference>
<dbReference type="GO" id="GO:0033744">
    <property type="term" value="F:L-methionine:thioredoxin-disulfide S-oxidoreductase activity"/>
    <property type="evidence" value="ECO:0007669"/>
    <property type="project" value="RHEA"/>
</dbReference>
<dbReference type="InterPro" id="IPR036509">
    <property type="entry name" value="Met_Sox_Rdtase_MsrA_sf"/>
</dbReference>
<keyword evidence="5" id="KW-0472">Membrane</keyword>
<feature type="active site" evidence="4">
    <location>
        <position position="92"/>
    </location>
</feature>
<name>B4D2D5_9BACT</name>
<dbReference type="InParanoid" id="B4D2D5"/>
<evidence type="ECO:0000256" key="3">
    <source>
        <dbReference type="ARBA" id="ARBA00048782"/>
    </source>
</evidence>
<dbReference type="eggNOG" id="COG0225">
    <property type="taxonomic scope" value="Bacteria"/>
</dbReference>
<keyword evidence="8" id="KW-1185">Reference proteome</keyword>
<evidence type="ECO:0000313" key="8">
    <source>
        <dbReference type="Proteomes" id="UP000005824"/>
    </source>
</evidence>
<comment type="function">
    <text evidence="4">Has an important function as a repair enzyme for proteins that have been inactivated by oxidation. Catalyzes the reversible oxidation-reduction of methionine sulfoxide in proteins to methionine.</text>
</comment>
<reference evidence="7 8" key="1">
    <citation type="journal article" date="2011" name="J. Bacteriol.">
        <title>Genome sequence of Chthoniobacter flavus Ellin428, an aerobic heterotrophic soil bacterium.</title>
        <authorList>
            <person name="Kant R."/>
            <person name="van Passel M.W."/>
            <person name="Palva A."/>
            <person name="Lucas S."/>
            <person name="Lapidus A."/>
            <person name="Glavina Del Rio T."/>
            <person name="Dalin E."/>
            <person name="Tice H."/>
            <person name="Bruce D."/>
            <person name="Goodwin L."/>
            <person name="Pitluck S."/>
            <person name="Larimer F.W."/>
            <person name="Land M.L."/>
            <person name="Hauser L."/>
            <person name="Sangwan P."/>
            <person name="de Vos W.M."/>
            <person name="Janssen P.H."/>
            <person name="Smidt H."/>
        </authorList>
    </citation>
    <scope>NUCLEOTIDE SEQUENCE [LARGE SCALE GENOMIC DNA]</scope>
    <source>
        <strain evidence="7 8">Ellin428</strain>
    </source>
</reference>
<evidence type="ECO:0000256" key="2">
    <source>
        <dbReference type="ARBA" id="ARBA00047806"/>
    </source>
</evidence>
<comment type="caution">
    <text evidence="7">The sequence shown here is derived from an EMBL/GenBank/DDBJ whole genome shotgun (WGS) entry which is preliminary data.</text>
</comment>
<dbReference type="EMBL" id="ABVL01000008">
    <property type="protein sequence ID" value="EDY19375.1"/>
    <property type="molecule type" value="Genomic_DNA"/>
</dbReference>
<dbReference type="HAMAP" id="MF_01401">
    <property type="entry name" value="MsrA"/>
    <property type="match status" value="1"/>
</dbReference>
<comment type="catalytic activity">
    <reaction evidence="3 4">
        <text>[thioredoxin]-disulfide + L-methionine + H2O = L-methionine (S)-S-oxide + [thioredoxin]-dithiol</text>
        <dbReference type="Rhea" id="RHEA:19993"/>
        <dbReference type="Rhea" id="RHEA-COMP:10698"/>
        <dbReference type="Rhea" id="RHEA-COMP:10700"/>
        <dbReference type="ChEBI" id="CHEBI:15377"/>
        <dbReference type="ChEBI" id="CHEBI:29950"/>
        <dbReference type="ChEBI" id="CHEBI:50058"/>
        <dbReference type="ChEBI" id="CHEBI:57844"/>
        <dbReference type="ChEBI" id="CHEBI:58772"/>
        <dbReference type="EC" id="1.8.4.11"/>
    </reaction>
</comment>
<gene>
    <name evidence="4" type="primary">msrA</name>
    <name evidence="7" type="ORF">CfE428DRAFT_3060</name>
</gene>